<dbReference type="CDD" id="cd01097">
    <property type="entry name" value="Tetrahydromethanopterin_reductase"/>
    <property type="match status" value="1"/>
</dbReference>
<dbReference type="InterPro" id="IPR011251">
    <property type="entry name" value="Luciferase-like_dom"/>
</dbReference>
<reference evidence="3 4" key="1">
    <citation type="submission" date="2020-02" db="EMBL/GenBank/DDBJ databases">
        <authorList>
            <person name="Li X.-J."/>
            <person name="Feng X.-M."/>
        </authorList>
    </citation>
    <scope>NUCLEOTIDE SEQUENCE [LARGE SCALE GENOMIC DNA]</scope>
    <source>
        <strain evidence="3 4">CGMCC 4.7225</strain>
    </source>
</reference>
<sequence length="319" mass="35001">MARFGYFLSCEDWEPAELIRQAHLAEEAGFDALWISDHFHPWTHEQGQSPFVWSVLGALSRETSLPVATAVTCPMVRTHPAIVAHAAATTALMFEGRFVLGVGTGEALNEQITGAPWPLAKTRLEMLEEAVDVMRQLWTGEVVTHYGNHYTVEHARLYTLPEEPPPVYVSALGPASIDVAGRIADGYIGMSPSREMVDRFEAAGGQGKPKQGGLKVAFAPSEDEALDTVQRRWPNEGVGGELSQVLRTPEHIMQAAGMVSKEDLADAVTCGPDPEAHVGAFREYVDSGFDEVYVNQIGTDLDSFFRFYQDEVLPELRSA</sequence>
<name>A0A6N9YNK2_9ACTN</name>
<dbReference type="InterPro" id="IPR036661">
    <property type="entry name" value="Luciferase-like_sf"/>
</dbReference>
<organism evidence="3 4">
    <name type="scientific">Phytoactinopolyspora alkaliphila</name>
    <dbReference type="NCBI Taxonomy" id="1783498"/>
    <lineage>
        <taxon>Bacteria</taxon>
        <taxon>Bacillati</taxon>
        <taxon>Actinomycetota</taxon>
        <taxon>Actinomycetes</taxon>
        <taxon>Jiangellales</taxon>
        <taxon>Jiangellaceae</taxon>
        <taxon>Phytoactinopolyspora</taxon>
    </lineage>
</organism>
<accession>A0A6N9YNK2</accession>
<evidence type="ECO:0000256" key="1">
    <source>
        <dbReference type="ARBA" id="ARBA00023002"/>
    </source>
</evidence>
<dbReference type="NCBIfam" id="TIGR03557">
    <property type="entry name" value="F420_G6P_family"/>
    <property type="match status" value="1"/>
</dbReference>
<dbReference type="PANTHER" id="PTHR43244">
    <property type="match status" value="1"/>
</dbReference>
<dbReference type="Pfam" id="PF00296">
    <property type="entry name" value="Bac_luciferase"/>
    <property type="match status" value="1"/>
</dbReference>
<evidence type="ECO:0000313" key="4">
    <source>
        <dbReference type="Proteomes" id="UP000469185"/>
    </source>
</evidence>
<keyword evidence="4" id="KW-1185">Reference proteome</keyword>
<gene>
    <name evidence="3" type="ORF">G1H11_14465</name>
</gene>
<dbReference type="GO" id="GO:0016705">
    <property type="term" value="F:oxidoreductase activity, acting on paired donors, with incorporation or reduction of molecular oxygen"/>
    <property type="evidence" value="ECO:0007669"/>
    <property type="project" value="InterPro"/>
</dbReference>
<dbReference type="Gene3D" id="3.20.20.30">
    <property type="entry name" value="Luciferase-like domain"/>
    <property type="match status" value="1"/>
</dbReference>
<proteinExistence type="predicted"/>
<protein>
    <submittedName>
        <fullName evidence="3">TIGR03557 family F420-dependent LLM class oxidoreductase</fullName>
        <ecNumber evidence="3">1.-.-.-</ecNumber>
    </submittedName>
</protein>
<evidence type="ECO:0000313" key="3">
    <source>
        <dbReference type="EMBL" id="NED96510.1"/>
    </source>
</evidence>
<dbReference type="InterPro" id="IPR050564">
    <property type="entry name" value="F420-G6PD/mer"/>
</dbReference>
<dbReference type="AlphaFoldDB" id="A0A6N9YNK2"/>
<dbReference type="RefSeq" id="WP_163819295.1">
    <property type="nucleotide sequence ID" value="NZ_JAAGOB010000007.1"/>
</dbReference>
<dbReference type="PANTHER" id="PTHR43244:SF1">
    <property type="entry name" value="5,10-METHYLENETETRAHYDROMETHANOPTERIN REDUCTASE"/>
    <property type="match status" value="1"/>
</dbReference>
<dbReference type="SUPFAM" id="SSF51679">
    <property type="entry name" value="Bacterial luciferase-like"/>
    <property type="match status" value="1"/>
</dbReference>
<feature type="domain" description="Luciferase-like" evidence="2">
    <location>
        <begin position="14"/>
        <end position="291"/>
    </location>
</feature>
<dbReference type="EMBL" id="JAAGOB010000007">
    <property type="protein sequence ID" value="NED96510.1"/>
    <property type="molecule type" value="Genomic_DNA"/>
</dbReference>
<evidence type="ECO:0000259" key="2">
    <source>
        <dbReference type="Pfam" id="PF00296"/>
    </source>
</evidence>
<dbReference type="InterPro" id="IPR019945">
    <property type="entry name" value="F420_G6P_DH-rel"/>
</dbReference>
<keyword evidence="1 3" id="KW-0560">Oxidoreductase</keyword>
<comment type="caution">
    <text evidence="3">The sequence shown here is derived from an EMBL/GenBank/DDBJ whole genome shotgun (WGS) entry which is preliminary data.</text>
</comment>
<dbReference type="Proteomes" id="UP000469185">
    <property type="component" value="Unassembled WGS sequence"/>
</dbReference>
<dbReference type="EC" id="1.-.-.-" evidence="3"/>